<dbReference type="GO" id="GO:0016987">
    <property type="term" value="F:sigma factor activity"/>
    <property type="evidence" value="ECO:0007669"/>
    <property type="project" value="UniProtKB-KW"/>
</dbReference>
<feature type="domain" description="RNA polymerase sigma factor 70 region 4 type 2" evidence="8">
    <location>
        <begin position="103"/>
        <end position="152"/>
    </location>
</feature>
<dbReference type="eggNOG" id="COG1595">
    <property type="taxonomic scope" value="Bacteria"/>
</dbReference>
<dbReference type="InterPro" id="IPR007627">
    <property type="entry name" value="RNA_pol_sigma70_r2"/>
</dbReference>
<evidence type="ECO:0000256" key="3">
    <source>
        <dbReference type="ARBA" id="ARBA00023082"/>
    </source>
</evidence>
<dbReference type="STRING" id="471855.Shel_11360"/>
<protein>
    <recommendedName>
        <fullName evidence="6">RNA polymerase sigma factor</fullName>
    </recommendedName>
</protein>
<keyword evidence="10" id="KW-1185">Reference proteome</keyword>
<dbReference type="CDD" id="cd06171">
    <property type="entry name" value="Sigma70_r4"/>
    <property type="match status" value="1"/>
</dbReference>
<dbReference type="GO" id="GO:0006950">
    <property type="term" value="P:response to stress"/>
    <property type="evidence" value="ECO:0007669"/>
    <property type="project" value="UniProtKB-ARBA"/>
</dbReference>
<gene>
    <name evidence="9" type="ordered locus">Shel_11360</name>
</gene>
<evidence type="ECO:0000256" key="5">
    <source>
        <dbReference type="ARBA" id="ARBA00023163"/>
    </source>
</evidence>
<dbReference type="PROSITE" id="PS01063">
    <property type="entry name" value="SIGMA70_ECF"/>
    <property type="match status" value="1"/>
</dbReference>
<dbReference type="KEGG" id="shi:Shel_11360"/>
<evidence type="ECO:0000256" key="1">
    <source>
        <dbReference type="ARBA" id="ARBA00010641"/>
    </source>
</evidence>
<sequence length="163" mass="18904">MDFEGIYRRYFKDVYHFTCGLAGDADVAEEVTQETFAKALRTIDSFDGSKDIRAWLFTIARNTFYSYCRKNGLMTGTEPPDMPDTRAPDVVISLTNSDDALHIHRFLHQMREPYKEVFNLRVFGELSFEQIARIFGKSPGWARVTYYRAKQMIVEYLESGGQQ</sequence>
<dbReference type="InterPro" id="IPR039425">
    <property type="entry name" value="RNA_pol_sigma-70-like"/>
</dbReference>
<dbReference type="NCBIfam" id="TIGR02937">
    <property type="entry name" value="sigma70-ECF"/>
    <property type="match status" value="1"/>
</dbReference>
<dbReference type="InterPro" id="IPR013249">
    <property type="entry name" value="RNA_pol_sigma70_r4_t2"/>
</dbReference>
<feature type="domain" description="RNA polymerase sigma-70 region 2" evidence="7">
    <location>
        <begin position="6"/>
        <end position="72"/>
    </location>
</feature>
<keyword evidence="2 6" id="KW-0805">Transcription regulation</keyword>
<reference evidence="9 10" key="1">
    <citation type="journal article" date="2009" name="Stand. Genomic Sci.">
        <title>Complete genome sequence of Slackia heliotrinireducens type strain (RHS 1).</title>
        <authorList>
            <person name="Pukall R."/>
            <person name="Lapidus A."/>
            <person name="Nolan M."/>
            <person name="Copeland A."/>
            <person name="Glavina Del Rio T."/>
            <person name="Lucas S."/>
            <person name="Chen F."/>
            <person name="Tice H."/>
            <person name="Cheng J.F."/>
            <person name="Chertkov O."/>
            <person name="Bruce D."/>
            <person name="Goodwin L."/>
            <person name="Kuske C."/>
            <person name="Brettin T."/>
            <person name="Detter J.C."/>
            <person name="Han C."/>
            <person name="Pitluck S."/>
            <person name="Pati A."/>
            <person name="Mavrommatis K."/>
            <person name="Ivanova N."/>
            <person name="Ovchinnikova G."/>
            <person name="Chen A."/>
            <person name="Palaniappan K."/>
            <person name="Schneider S."/>
            <person name="Rohde M."/>
            <person name="Chain P."/>
            <person name="D'haeseleer P."/>
            <person name="Goker M."/>
            <person name="Bristow J."/>
            <person name="Eisen J.A."/>
            <person name="Markowitz V."/>
            <person name="Kyrpides N.C."/>
            <person name="Klenk H.P."/>
            <person name="Hugenholtz P."/>
        </authorList>
    </citation>
    <scope>NUCLEOTIDE SEQUENCE [LARGE SCALE GENOMIC DNA]</scope>
    <source>
        <strain evidence="10">ATCC 29202 / DSM 20476 / NCTC 11029 / RHS 1</strain>
    </source>
</reference>
<evidence type="ECO:0000259" key="8">
    <source>
        <dbReference type="Pfam" id="PF08281"/>
    </source>
</evidence>
<evidence type="ECO:0000259" key="7">
    <source>
        <dbReference type="Pfam" id="PF04542"/>
    </source>
</evidence>
<evidence type="ECO:0000256" key="2">
    <source>
        <dbReference type="ARBA" id="ARBA00023015"/>
    </source>
</evidence>
<dbReference type="InterPro" id="IPR036388">
    <property type="entry name" value="WH-like_DNA-bd_sf"/>
</dbReference>
<evidence type="ECO:0000313" key="9">
    <source>
        <dbReference type="EMBL" id="ACV22171.1"/>
    </source>
</evidence>
<dbReference type="SUPFAM" id="SSF88659">
    <property type="entry name" value="Sigma3 and sigma4 domains of RNA polymerase sigma factors"/>
    <property type="match status" value="1"/>
</dbReference>
<dbReference type="InterPro" id="IPR000838">
    <property type="entry name" value="RNA_pol_sigma70_ECF_CS"/>
</dbReference>
<dbReference type="EMBL" id="CP001684">
    <property type="protein sequence ID" value="ACV22171.1"/>
    <property type="molecule type" value="Genomic_DNA"/>
</dbReference>
<dbReference type="SUPFAM" id="SSF88946">
    <property type="entry name" value="Sigma2 domain of RNA polymerase sigma factors"/>
    <property type="match status" value="1"/>
</dbReference>
<comment type="similarity">
    <text evidence="1 6">Belongs to the sigma-70 factor family. ECF subfamily.</text>
</comment>
<keyword evidence="3 6" id="KW-0731">Sigma factor</keyword>
<dbReference type="GO" id="GO:0006352">
    <property type="term" value="P:DNA-templated transcription initiation"/>
    <property type="evidence" value="ECO:0007669"/>
    <property type="project" value="InterPro"/>
</dbReference>
<organism evidence="9 10">
    <name type="scientific">Slackia heliotrinireducens (strain ATCC 29202 / DSM 20476 / NCTC 11029 / RHS 1)</name>
    <name type="common">Peptococcus heliotrinreducens</name>
    <dbReference type="NCBI Taxonomy" id="471855"/>
    <lineage>
        <taxon>Bacteria</taxon>
        <taxon>Bacillati</taxon>
        <taxon>Actinomycetota</taxon>
        <taxon>Coriobacteriia</taxon>
        <taxon>Eggerthellales</taxon>
        <taxon>Eggerthellaceae</taxon>
        <taxon>Slackia</taxon>
    </lineage>
</organism>
<dbReference type="GO" id="GO:0003677">
    <property type="term" value="F:DNA binding"/>
    <property type="evidence" value="ECO:0007669"/>
    <property type="project" value="UniProtKB-KW"/>
</dbReference>
<dbReference type="Pfam" id="PF08281">
    <property type="entry name" value="Sigma70_r4_2"/>
    <property type="match status" value="1"/>
</dbReference>
<dbReference type="RefSeq" id="WP_012798274.1">
    <property type="nucleotide sequence ID" value="NC_013165.1"/>
</dbReference>
<dbReference type="InterPro" id="IPR013324">
    <property type="entry name" value="RNA_pol_sigma_r3/r4-like"/>
</dbReference>
<accession>C7N5I6</accession>
<evidence type="ECO:0000256" key="4">
    <source>
        <dbReference type="ARBA" id="ARBA00023125"/>
    </source>
</evidence>
<evidence type="ECO:0000256" key="6">
    <source>
        <dbReference type="RuleBase" id="RU000716"/>
    </source>
</evidence>
<evidence type="ECO:0000313" key="10">
    <source>
        <dbReference type="Proteomes" id="UP000002026"/>
    </source>
</evidence>
<dbReference type="Pfam" id="PF04542">
    <property type="entry name" value="Sigma70_r2"/>
    <property type="match status" value="1"/>
</dbReference>
<dbReference type="PANTHER" id="PTHR43133">
    <property type="entry name" value="RNA POLYMERASE ECF-TYPE SIGMA FACTO"/>
    <property type="match status" value="1"/>
</dbReference>
<dbReference type="Proteomes" id="UP000002026">
    <property type="component" value="Chromosome"/>
</dbReference>
<proteinExistence type="inferred from homology"/>
<dbReference type="PANTHER" id="PTHR43133:SF52">
    <property type="entry name" value="ECF RNA POLYMERASE SIGMA FACTOR SIGL"/>
    <property type="match status" value="1"/>
</dbReference>
<name>C7N5I6_SLAHD</name>
<dbReference type="Gene3D" id="1.10.1740.10">
    <property type="match status" value="1"/>
</dbReference>
<keyword evidence="5 6" id="KW-0804">Transcription</keyword>
<dbReference type="AlphaFoldDB" id="C7N5I6"/>
<dbReference type="InterPro" id="IPR013325">
    <property type="entry name" value="RNA_pol_sigma_r2"/>
</dbReference>
<dbReference type="Gene3D" id="1.10.10.10">
    <property type="entry name" value="Winged helix-like DNA-binding domain superfamily/Winged helix DNA-binding domain"/>
    <property type="match status" value="1"/>
</dbReference>
<dbReference type="InterPro" id="IPR014284">
    <property type="entry name" value="RNA_pol_sigma-70_dom"/>
</dbReference>
<keyword evidence="4 6" id="KW-0238">DNA-binding</keyword>
<dbReference type="HOGENOM" id="CLU_047691_3_4_11"/>